<sequence>MKEEILTILGKTYLAQGEQDIAIASWNEASQYTLPAKDQPEANQKWAELQVLIAQTYAQMDKPKLAYAQYMKALKTLKVTSGERSVPSAVVYDSMGTFYAQQKEADKAEHAFLRSRIVYEIRLGADNPKTIDTRLNHAVALMDLGQADQAKARFEELANIVNTDTYYANQPIRAEILTFLGTMEMQDNNLPTAAMHYEEAFNVRQTAFGPNDLRTSQSLNNLGVVLFRAGNLQRAEQALSRAYIIRKDLLGEKDPLTVSTQRNLQAVIAAEDAAAKRPFNN</sequence>
<dbReference type="InterPro" id="IPR011990">
    <property type="entry name" value="TPR-like_helical_dom_sf"/>
</dbReference>
<name>A0ABQ5YNX8_9BURK</name>
<evidence type="ECO:0000256" key="1">
    <source>
        <dbReference type="ARBA" id="ARBA00022737"/>
    </source>
</evidence>
<evidence type="ECO:0000313" key="3">
    <source>
        <dbReference type="EMBL" id="GLR26298.1"/>
    </source>
</evidence>
<gene>
    <name evidence="3" type="ORF">GCM10007875_13880</name>
</gene>
<dbReference type="PANTHER" id="PTHR45641">
    <property type="entry name" value="TETRATRICOPEPTIDE REPEAT PROTEIN (AFU_ORTHOLOGUE AFUA_6G03870)"/>
    <property type="match status" value="1"/>
</dbReference>
<accession>A0ABQ5YNX8</accession>
<keyword evidence="4" id="KW-1185">Reference proteome</keyword>
<comment type="caution">
    <text evidence="3">The sequence shown here is derived from an EMBL/GenBank/DDBJ whole genome shotgun (WGS) entry which is preliminary data.</text>
</comment>
<dbReference type="SMART" id="SM00028">
    <property type="entry name" value="TPR"/>
    <property type="match status" value="6"/>
</dbReference>
<evidence type="ECO:0000313" key="4">
    <source>
        <dbReference type="Proteomes" id="UP001156664"/>
    </source>
</evidence>
<dbReference type="PANTHER" id="PTHR45641:SF19">
    <property type="entry name" value="NEPHROCYSTIN-3"/>
    <property type="match status" value="1"/>
</dbReference>
<keyword evidence="2" id="KW-0802">TPR repeat</keyword>
<keyword evidence="1" id="KW-0677">Repeat</keyword>
<dbReference type="Proteomes" id="UP001156664">
    <property type="component" value="Unassembled WGS sequence"/>
</dbReference>
<protein>
    <recommendedName>
        <fullName evidence="5">Tetratricopeptide repeat protein</fullName>
    </recommendedName>
</protein>
<reference evidence="4" key="1">
    <citation type="journal article" date="2019" name="Int. J. Syst. Evol. Microbiol.">
        <title>The Global Catalogue of Microorganisms (GCM) 10K type strain sequencing project: providing services to taxonomists for standard genome sequencing and annotation.</title>
        <authorList>
            <consortium name="The Broad Institute Genomics Platform"/>
            <consortium name="The Broad Institute Genome Sequencing Center for Infectious Disease"/>
            <person name="Wu L."/>
            <person name="Ma J."/>
        </authorList>
    </citation>
    <scope>NUCLEOTIDE SEQUENCE [LARGE SCALE GENOMIC DNA]</scope>
    <source>
        <strain evidence="4">NBRC 105857</strain>
    </source>
</reference>
<dbReference type="SUPFAM" id="SSF48452">
    <property type="entry name" value="TPR-like"/>
    <property type="match status" value="2"/>
</dbReference>
<dbReference type="InterPro" id="IPR019734">
    <property type="entry name" value="TPR_rpt"/>
</dbReference>
<organism evidence="3 4">
    <name type="scientific">Limnobacter litoralis</name>
    <dbReference type="NCBI Taxonomy" id="481366"/>
    <lineage>
        <taxon>Bacteria</taxon>
        <taxon>Pseudomonadati</taxon>
        <taxon>Pseudomonadota</taxon>
        <taxon>Betaproteobacteria</taxon>
        <taxon>Burkholderiales</taxon>
        <taxon>Burkholderiaceae</taxon>
        <taxon>Limnobacter</taxon>
    </lineage>
</organism>
<dbReference type="Pfam" id="PF13181">
    <property type="entry name" value="TPR_8"/>
    <property type="match status" value="1"/>
</dbReference>
<dbReference type="EMBL" id="BSOJ01000015">
    <property type="protein sequence ID" value="GLR26298.1"/>
    <property type="molecule type" value="Genomic_DNA"/>
</dbReference>
<evidence type="ECO:0000256" key="2">
    <source>
        <dbReference type="ARBA" id="ARBA00022803"/>
    </source>
</evidence>
<dbReference type="Gene3D" id="1.25.40.10">
    <property type="entry name" value="Tetratricopeptide repeat domain"/>
    <property type="match status" value="2"/>
</dbReference>
<proteinExistence type="predicted"/>
<dbReference type="Pfam" id="PF13424">
    <property type="entry name" value="TPR_12"/>
    <property type="match status" value="2"/>
</dbReference>
<evidence type="ECO:0008006" key="5">
    <source>
        <dbReference type="Google" id="ProtNLM"/>
    </source>
</evidence>